<evidence type="ECO:0000313" key="1">
    <source>
        <dbReference type="EMBL" id="KKL20250.1"/>
    </source>
</evidence>
<dbReference type="AlphaFoldDB" id="A0A0F9BEV7"/>
<dbReference type="EMBL" id="LAZR01038172">
    <property type="protein sequence ID" value="KKL20250.1"/>
    <property type="molecule type" value="Genomic_DNA"/>
</dbReference>
<name>A0A0F9BEV7_9ZZZZ</name>
<proteinExistence type="predicted"/>
<reference evidence="1" key="1">
    <citation type="journal article" date="2015" name="Nature">
        <title>Complex archaea that bridge the gap between prokaryotes and eukaryotes.</title>
        <authorList>
            <person name="Spang A."/>
            <person name="Saw J.H."/>
            <person name="Jorgensen S.L."/>
            <person name="Zaremba-Niedzwiedzka K."/>
            <person name="Martijn J."/>
            <person name="Lind A.E."/>
            <person name="van Eijk R."/>
            <person name="Schleper C."/>
            <person name="Guy L."/>
            <person name="Ettema T.J."/>
        </authorList>
    </citation>
    <scope>NUCLEOTIDE SEQUENCE</scope>
</reference>
<sequence>MHYFLFPLKDSTIYQDRPTQNAGIDQIIEINKEVVTDGDVPYNSRILMQFDLSSYSQSFASGEMSGSDMKFFLNLFTDEATEIPLS</sequence>
<gene>
    <name evidence="1" type="ORF">LCGC14_2457350</name>
</gene>
<comment type="caution">
    <text evidence="1">The sequence shown here is derived from an EMBL/GenBank/DDBJ whole genome shotgun (WGS) entry which is preliminary data.</text>
</comment>
<organism evidence="1">
    <name type="scientific">marine sediment metagenome</name>
    <dbReference type="NCBI Taxonomy" id="412755"/>
    <lineage>
        <taxon>unclassified sequences</taxon>
        <taxon>metagenomes</taxon>
        <taxon>ecological metagenomes</taxon>
    </lineage>
</organism>
<protein>
    <submittedName>
        <fullName evidence="1">Uncharacterized protein</fullName>
    </submittedName>
</protein>
<accession>A0A0F9BEV7</accession>
<feature type="non-terminal residue" evidence="1">
    <location>
        <position position="86"/>
    </location>
</feature>